<name>A0A9P6L2S9_9AGAM</name>
<accession>A0A9P6L2S9</accession>
<comment type="caution">
    <text evidence="2">The sequence shown here is derived from an EMBL/GenBank/DDBJ whole genome shotgun (WGS) entry which is preliminary data.</text>
</comment>
<evidence type="ECO:0000313" key="2">
    <source>
        <dbReference type="EMBL" id="KAF9780236.1"/>
    </source>
</evidence>
<dbReference type="OrthoDB" id="3438340at2759"/>
<feature type="compositionally biased region" description="Polar residues" evidence="1">
    <location>
        <begin position="201"/>
        <end position="210"/>
    </location>
</feature>
<feature type="region of interest" description="Disordered" evidence="1">
    <location>
        <begin position="35"/>
        <end position="263"/>
    </location>
</feature>
<organism evidence="2 3">
    <name type="scientific">Thelephora terrestris</name>
    <dbReference type="NCBI Taxonomy" id="56493"/>
    <lineage>
        <taxon>Eukaryota</taxon>
        <taxon>Fungi</taxon>
        <taxon>Dikarya</taxon>
        <taxon>Basidiomycota</taxon>
        <taxon>Agaricomycotina</taxon>
        <taxon>Agaricomycetes</taxon>
        <taxon>Thelephorales</taxon>
        <taxon>Thelephoraceae</taxon>
        <taxon>Thelephora</taxon>
    </lineage>
</organism>
<protein>
    <submittedName>
        <fullName evidence="2">Uncharacterized protein</fullName>
    </submittedName>
</protein>
<reference evidence="2" key="2">
    <citation type="submission" date="2020-11" db="EMBL/GenBank/DDBJ databases">
        <authorList>
            <consortium name="DOE Joint Genome Institute"/>
            <person name="Kuo A."/>
            <person name="Miyauchi S."/>
            <person name="Kiss E."/>
            <person name="Drula E."/>
            <person name="Kohler A."/>
            <person name="Sanchez-Garcia M."/>
            <person name="Andreopoulos B."/>
            <person name="Barry K.W."/>
            <person name="Bonito G."/>
            <person name="Buee M."/>
            <person name="Carver A."/>
            <person name="Chen C."/>
            <person name="Cichocki N."/>
            <person name="Clum A."/>
            <person name="Culley D."/>
            <person name="Crous P.W."/>
            <person name="Fauchery L."/>
            <person name="Girlanda M."/>
            <person name="Hayes R."/>
            <person name="Keri Z."/>
            <person name="Labutti K."/>
            <person name="Lipzen A."/>
            <person name="Lombard V."/>
            <person name="Magnuson J."/>
            <person name="Maillard F."/>
            <person name="Morin E."/>
            <person name="Murat C."/>
            <person name="Nolan M."/>
            <person name="Ohm R."/>
            <person name="Pangilinan J."/>
            <person name="Pereira M."/>
            <person name="Perotto S."/>
            <person name="Peter M."/>
            <person name="Riley R."/>
            <person name="Sitrit Y."/>
            <person name="Stielow B."/>
            <person name="Szollosi G."/>
            <person name="Zifcakova L."/>
            <person name="Stursova M."/>
            <person name="Spatafora J.W."/>
            <person name="Tedersoo L."/>
            <person name="Vaario L.-M."/>
            <person name="Yamada A."/>
            <person name="Yan M."/>
            <person name="Wang P."/>
            <person name="Xu J."/>
            <person name="Bruns T."/>
            <person name="Baldrian P."/>
            <person name="Vilgalys R."/>
            <person name="Henrissat B."/>
            <person name="Grigoriev I.V."/>
            <person name="Hibbett D."/>
            <person name="Nagy L.G."/>
            <person name="Martin F.M."/>
        </authorList>
    </citation>
    <scope>NUCLEOTIDE SEQUENCE</scope>
    <source>
        <strain evidence="2">UH-Tt-Lm1</strain>
    </source>
</reference>
<evidence type="ECO:0000313" key="3">
    <source>
        <dbReference type="Proteomes" id="UP000736335"/>
    </source>
</evidence>
<dbReference type="AlphaFoldDB" id="A0A9P6L2S9"/>
<gene>
    <name evidence="2" type="ORF">BJ322DRAFT_1112902</name>
</gene>
<feature type="compositionally biased region" description="Polar residues" evidence="1">
    <location>
        <begin position="171"/>
        <end position="183"/>
    </location>
</feature>
<dbReference type="Proteomes" id="UP000736335">
    <property type="component" value="Unassembled WGS sequence"/>
</dbReference>
<proteinExistence type="predicted"/>
<sequence length="263" mass="28433">MLEEEEEEELDDETAQARVDASLAKIYSVTSTWLKPKKTPSVPKKDFGKELEEIMRRPPRLGVGAELPEKQAGSGPGELKLKNKMLGKKRGREETDSRDTVANPTSEDDEEDSKSRVIQKKPRLDPFASSKKKGKGLNLPTTIPPPKLAGSPSALETNPVKDEVIPGIRSPVNTPNVASTSEPTRGADADEADQKAEEKQSISGDVTATPNPMPSLPPVLNLHGPPAMQNDAESSPKRKRRKRKKKKRHAGEGTGAAPQASTG</sequence>
<feature type="compositionally biased region" description="Basic residues" evidence="1">
    <location>
        <begin position="237"/>
        <end position="249"/>
    </location>
</feature>
<feature type="compositionally biased region" description="Basic and acidic residues" evidence="1">
    <location>
        <begin position="43"/>
        <end position="56"/>
    </location>
</feature>
<feature type="compositionally biased region" description="Basic and acidic residues" evidence="1">
    <location>
        <begin position="185"/>
        <end position="200"/>
    </location>
</feature>
<reference evidence="2" key="1">
    <citation type="journal article" date="2020" name="Nat. Commun.">
        <title>Large-scale genome sequencing of mycorrhizal fungi provides insights into the early evolution of symbiotic traits.</title>
        <authorList>
            <person name="Miyauchi S."/>
            <person name="Kiss E."/>
            <person name="Kuo A."/>
            <person name="Drula E."/>
            <person name="Kohler A."/>
            <person name="Sanchez-Garcia M."/>
            <person name="Morin E."/>
            <person name="Andreopoulos B."/>
            <person name="Barry K.W."/>
            <person name="Bonito G."/>
            <person name="Buee M."/>
            <person name="Carver A."/>
            <person name="Chen C."/>
            <person name="Cichocki N."/>
            <person name="Clum A."/>
            <person name="Culley D."/>
            <person name="Crous P.W."/>
            <person name="Fauchery L."/>
            <person name="Girlanda M."/>
            <person name="Hayes R.D."/>
            <person name="Keri Z."/>
            <person name="LaButti K."/>
            <person name="Lipzen A."/>
            <person name="Lombard V."/>
            <person name="Magnuson J."/>
            <person name="Maillard F."/>
            <person name="Murat C."/>
            <person name="Nolan M."/>
            <person name="Ohm R.A."/>
            <person name="Pangilinan J."/>
            <person name="Pereira M.F."/>
            <person name="Perotto S."/>
            <person name="Peter M."/>
            <person name="Pfister S."/>
            <person name="Riley R."/>
            <person name="Sitrit Y."/>
            <person name="Stielow J.B."/>
            <person name="Szollosi G."/>
            <person name="Zifcakova L."/>
            <person name="Stursova M."/>
            <person name="Spatafora J.W."/>
            <person name="Tedersoo L."/>
            <person name="Vaario L.M."/>
            <person name="Yamada A."/>
            <person name="Yan M."/>
            <person name="Wang P."/>
            <person name="Xu J."/>
            <person name="Bruns T."/>
            <person name="Baldrian P."/>
            <person name="Vilgalys R."/>
            <person name="Dunand C."/>
            <person name="Henrissat B."/>
            <person name="Grigoriev I.V."/>
            <person name="Hibbett D."/>
            <person name="Nagy L.G."/>
            <person name="Martin F.M."/>
        </authorList>
    </citation>
    <scope>NUCLEOTIDE SEQUENCE</scope>
    <source>
        <strain evidence="2">UH-Tt-Lm1</strain>
    </source>
</reference>
<keyword evidence="3" id="KW-1185">Reference proteome</keyword>
<evidence type="ECO:0000256" key="1">
    <source>
        <dbReference type="SAM" id="MobiDB-lite"/>
    </source>
</evidence>
<dbReference type="EMBL" id="WIUZ02000017">
    <property type="protein sequence ID" value="KAF9780236.1"/>
    <property type="molecule type" value="Genomic_DNA"/>
</dbReference>